<evidence type="ECO:0000313" key="3">
    <source>
        <dbReference type="Proteomes" id="UP000278823"/>
    </source>
</evidence>
<comment type="caution">
    <text evidence="2">The sequence shown here is derived from an EMBL/GenBank/DDBJ whole genome shotgun (WGS) entry which is preliminary data.</text>
</comment>
<feature type="region of interest" description="Disordered" evidence="1">
    <location>
        <begin position="26"/>
        <end position="78"/>
    </location>
</feature>
<keyword evidence="3" id="KW-1185">Reference proteome</keyword>
<evidence type="ECO:0000313" key="2">
    <source>
        <dbReference type="EMBL" id="RUM19866.1"/>
    </source>
</evidence>
<gene>
    <name evidence="2" type="ORF">EFQ99_30700</name>
</gene>
<organism evidence="2 3">
    <name type="scientific">Rhizobium vallis</name>
    <dbReference type="NCBI Taxonomy" id="634290"/>
    <lineage>
        <taxon>Bacteria</taxon>
        <taxon>Pseudomonadati</taxon>
        <taxon>Pseudomonadota</taxon>
        <taxon>Alphaproteobacteria</taxon>
        <taxon>Hyphomicrobiales</taxon>
        <taxon>Rhizobiaceae</taxon>
        <taxon>Rhizobium/Agrobacterium group</taxon>
        <taxon>Rhizobium</taxon>
    </lineage>
</organism>
<proteinExistence type="predicted"/>
<reference evidence="3" key="1">
    <citation type="submission" date="2018-11" db="EMBL/GenBank/DDBJ databases">
        <title>Rhizobium chutanense sp. nov., isolated from root nodules of Phaseolus vulgaris in China.</title>
        <authorList>
            <person name="Huo Y."/>
        </authorList>
    </citation>
    <scope>NUCLEOTIDE SEQUENCE [LARGE SCALE GENOMIC DNA]</scope>
    <source>
        <strain evidence="3">CCBAU 65647</strain>
    </source>
</reference>
<feature type="compositionally biased region" description="Basic residues" evidence="1">
    <location>
        <begin position="36"/>
        <end position="47"/>
    </location>
</feature>
<dbReference type="EMBL" id="RJTH01000017">
    <property type="protein sequence ID" value="RUM19866.1"/>
    <property type="molecule type" value="Genomic_DNA"/>
</dbReference>
<dbReference type="AlphaFoldDB" id="A0A432PC27"/>
<evidence type="ECO:0000256" key="1">
    <source>
        <dbReference type="SAM" id="MobiDB-lite"/>
    </source>
</evidence>
<protein>
    <submittedName>
        <fullName evidence="2">Uncharacterized protein</fullName>
    </submittedName>
</protein>
<accession>A0A432PC27</accession>
<name>A0A432PC27_9HYPH</name>
<sequence>MGRLRFRWSPSDLGRASRGLTAIPVHAADGPEPRRLTPRRSAGRRKGGFLLCQEWRAARGPSQGKKPERPAEGPPAAW</sequence>
<dbReference type="Proteomes" id="UP000278823">
    <property type="component" value="Unassembled WGS sequence"/>
</dbReference>